<dbReference type="EMBL" id="JAZGUE010000005">
    <property type="protein sequence ID" value="KAL2266086.1"/>
    <property type="molecule type" value="Genomic_DNA"/>
</dbReference>
<dbReference type="InterPro" id="IPR001810">
    <property type="entry name" value="F-box_dom"/>
</dbReference>
<dbReference type="Gene3D" id="2.130.10.10">
    <property type="entry name" value="YVTN repeat-like/Quinoprotein amine dehydrogenase"/>
    <property type="match status" value="1"/>
</dbReference>
<organism evidence="2 3">
    <name type="scientific">Remersonia thermophila</name>
    <dbReference type="NCBI Taxonomy" id="72144"/>
    <lineage>
        <taxon>Eukaryota</taxon>
        <taxon>Fungi</taxon>
        <taxon>Dikarya</taxon>
        <taxon>Ascomycota</taxon>
        <taxon>Pezizomycotina</taxon>
        <taxon>Sordariomycetes</taxon>
        <taxon>Sordariomycetidae</taxon>
        <taxon>Sordariales</taxon>
        <taxon>Sordariales incertae sedis</taxon>
        <taxon>Remersonia</taxon>
    </lineage>
</organism>
<dbReference type="InterPro" id="IPR036322">
    <property type="entry name" value="WD40_repeat_dom_sf"/>
</dbReference>
<dbReference type="PROSITE" id="PS50181">
    <property type="entry name" value="FBOX"/>
    <property type="match status" value="1"/>
</dbReference>
<dbReference type="GeneID" id="98126682"/>
<proteinExistence type="predicted"/>
<dbReference type="SUPFAM" id="SSF50978">
    <property type="entry name" value="WD40 repeat-like"/>
    <property type="match status" value="1"/>
</dbReference>
<dbReference type="SUPFAM" id="SSF81383">
    <property type="entry name" value="F-box domain"/>
    <property type="match status" value="1"/>
</dbReference>
<dbReference type="Pfam" id="PF12937">
    <property type="entry name" value="F-box-like"/>
    <property type="match status" value="1"/>
</dbReference>
<comment type="caution">
    <text evidence="2">The sequence shown here is derived from an EMBL/GenBank/DDBJ whole genome shotgun (WGS) entry which is preliminary data.</text>
</comment>
<sequence>MAVRRLVDLPDDIIFHVFAHLDTARDLGSLALSSRRLYHLVTNEAWSIFVRRRFPSLAVSGPATRGAWRELAESLTWQSRCWDKRALRFQAILPARAPQAPRVASHGDASMVVVDAHHDPATKQELVVWGRGPHLAGRHRKRRGKGVASAISWHKKNGEELGFAKNHGDVVSVKVIGLGDRRAVVCGRFNGHLSVLSAEPDTFGDAIATLRPASSQSPSGSSAFAGDSIMSLDVVETSHQRLLAATTHSELNIYDVSDGNNISSTAVLAHDAARGLNGSLSRRSGKLCNARWLGNGETLALAFIGGKASLQYLSLTPSGWTWHAAAKNERLVSEFGIKENAFISPRSVEPIRALSSAGGHGGLVLSGWRDGTIRLQDLRTPSPFDTVYQDNVDPRFTAETLMAYGTERFVAGADDSLTIQVFDLRWSKRPYHYSAALPCLDRAPFPKPYQPFMEPPASSPAKRRGRCDHVRGLPCTFHGLSRSLYCRPNAKFFAGSRRTVHSLGVWSLARGSDISPSFYVGSMTAVIEVALEETPRSWPGTGTAIGGAFTAVDPNFGFDDWRASAPAGSGYRTCQLGHSMMETGDGYMFKGNEQAIRLPPLTYYEGARDLEVPEPMERLGKHHRLDFGYQQVRDFMARDWLAYS</sequence>
<dbReference type="InterPro" id="IPR036047">
    <property type="entry name" value="F-box-like_dom_sf"/>
</dbReference>
<evidence type="ECO:0000313" key="2">
    <source>
        <dbReference type="EMBL" id="KAL2266086.1"/>
    </source>
</evidence>
<dbReference type="Proteomes" id="UP001600064">
    <property type="component" value="Unassembled WGS sequence"/>
</dbReference>
<name>A0ABR4D6X8_9PEZI</name>
<evidence type="ECO:0000313" key="3">
    <source>
        <dbReference type="Proteomes" id="UP001600064"/>
    </source>
</evidence>
<keyword evidence="3" id="KW-1185">Reference proteome</keyword>
<protein>
    <recommendedName>
        <fullName evidence="1">F-box domain-containing protein</fullName>
    </recommendedName>
</protein>
<feature type="domain" description="F-box" evidence="1">
    <location>
        <begin position="3"/>
        <end position="49"/>
    </location>
</feature>
<evidence type="ECO:0000259" key="1">
    <source>
        <dbReference type="PROSITE" id="PS50181"/>
    </source>
</evidence>
<reference evidence="2 3" key="1">
    <citation type="journal article" date="2024" name="Commun. Biol.">
        <title>Comparative genomic analysis of thermophilic fungi reveals convergent evolutionary adaptations and gene losses.</title>
        <authorList>
            <person name="Steindorff A.S."/>
            <person name="Aguilar-Pontes M.V."/>
            <person name="Robinson A.J."/>
            <person name="Andreopoulos B."/>
            <person name="LaButti K."/>
            <person name="Kuo A."/>
            <person name="Mondo S."/>
            <person name="Riley R."/>
            <person name="Otillar R."/>
            <person name="Haridas S."/>
            <person name="Lipzen A."/>
            <person name="Grimwood J."/>
            <person name="Schmutz J."/>
            <person name="Clum A."/>
            <person name="Reid I.D."/>
            <person name="Moisan M.C."/>
            <person name="Butler G."/>
            <person name="Nguyen T.T.M."/>
            <person name="Dewar K."/>
            <person name="Conant G."/>
            <person name="Drula E."/>
            <person name="Henrissat B."/>
            <person name="Hansel C."/>
            <person name="Singer S."/>
            <person name="Hutchinson M.I."/>
            <person name="de Vries R.P."/>
            <person name="Natvig D.O."/>
            <person name="Powell A.J."/>
            <person name="Tsang A."/>
            <person name="Grigoriev I.V."/>
        </authorList>
    </citation>
    <scope>NUCLEOTIDE SEQUENCE [LARGE SCALE GENOMIC DNA]</scope>
    <source>
        <strain evidence="2 3">ATCC 22073</strain>
    </source>
</reference>
<gene>
    <name evidence="2" type="ORF">VTJ83DRAFT_5438</name>
</gene>
<dbReference type="RefSeq" id="XP_070864813.1">
    <property type="nucleotide sequence ID" value="XM_071012038.1"/>
</dbReference>
<dbReference type="InterPro" id="IPR015943">
    <property type="entry name" value="WD40/YVTN_repeat-like_dom_sf"/>
</dbReference>
<accession>A0ABR4D6X8</accession>